<dbReference type="PANTHER" id="PTHR35674">
    <property type="entry name" value="CDNA SEQUENCE CK137956"/>
    <property type="match status" value="1"/>
</dbReference>
<evidence type="ECO:0000313" key="3">
    <source>
        <dbReference type="Proteomes" id="UP000053840"/>
    </source>
</evidence>
<proteinExistence type="predicted"/>
<protein>
    <submittedName>
        <fullName evidence="2">Uncharacterized protein</fullName>
    </submittedName>
</protein>
<feature type="non-terminal residue" evidence="2">
    <location>
        <position position="112"/>
    </location>
</feature>
<feature type="compositionally biased region" description="Low complexity" evidence="1">
    <location>
        <begin position="36"/>
        <end position="46"/>
    </location>
</feature>
<gene>
    <name evidence="2" type="ORF">N333_08686</name>
</gene>
<dbReference type="EMBL" id="KK930714">
    <property type="protein sequence ID" value="KFQ44989.1"/>
    <property type="molecule type" value="Genomic_DNA"/>
</dbReference>
<organism evidence="2 3">
    <name type="scientific">Nestor notabilis</name>
    <name type="common">Kea</name>
    <dbReference type="NCBI Taxonomy" id="176057"/>
    <lineage>
        <taxon>Eukaryota</taxon>
        <taxon>Metazoa</taxon>
        <taxon>Chordata</taxon>
        <taxon>Craniata</taxon>
        <taxon>Vertebrata</taxon>
        <taxon>Euteleostomi</taxon>
        <taxon>Archelosauria</taxon>
        <taxon>Archosauria</taxon>
        <taxon>Dinosauria</taxon>
        <taxon>Saurischia</taxon>
        <taxon>Theropoda</taxon>
        <taxon>Coelurosauria</taxon>
        <taxon>Aves</taxon>
        <taxon>Neognathae</taxon>
        <taxon>Neoaves</taxon>
        <taxon>Telluraves</taxon>
        <taxon>Australaves</taxon>
        <taxon>Psittaciformes</taxon>
        <taxon>Psittacidae</taxon>
        <taxon>Nestor</taxon>
    </lineage>
</organism>
<feature type="compositionally biased region" description="Low complexity" evidence="1">
    <location>
        <begin position="76"/>
        <end position="97"/>
    </location>
</feature>
<feature type="region of interest" description="Disordered" evidence="1">
    <location>
        <begin position="26"/>
        <end position="112"/>
    </location>
</feature>
<dbReference type="Proteomes" id="UP000053840">
    <property type="component" value="Unassembled WGS sequence"/>
</dbReference>
<evidence type="ECO:0000256" key="1">
    <source>
        <dbReference type="SAM" id="MobiDB-lite"/>
    </source>
</evidence>
<keyword evidence="3" id="KW-1185">Reference proteome</keyword>
<dbReference type="PANTHER" id="PTHR35674:SF1">
    <property type="entry name" value="CDNA SEQUENCE CK137956"/>
    <property type="match status" value="1"/>
</dbReference>
<accession>A0A091RS72</accession>
<dbReference type="InterPro" id="IPR031496">
    <property type="entry name" value="DUF4688"/>
</dbReference>
<reference evidence="2 3" key="1">
    <citation type="submission" date="2014-04" db="EMBL/GenBank/DDBJ databases">
        <title>Genome evolution of avian class.</title>
        <authorList>
            <person name="Zhang G."/>
            <person name="Li C."/>
        </authorList>
    </citation>
    <scope>NUCLEOTIDE SEQUENCE [LARGE SCALE GENOMIC DNA]</scope>
    <source>
        <strain evidence="2">BGI_N333</strain>
    </source>
</reference>
<sequence length="112" mass="11477">MKLRALCDAQLSAKSVITSLLYSAKSHKNSKGLEDSSATGTGSTESSKLEVPLRDTDTAKGTGSQAVAEETKVVKEVSSAKSTTALSATTTAGSEATGQKEQLPPLAKTCSK</sequence>
<feature type="compositionally biased region" description="Basic and acidic residues" evidence="1">
    <location>
        <begin position="47"/>
        <end position="58"/>
    </location>
</feature>
<evidence type="ECO:0000313" key="2">
    <source>
        <dbReference type="EMBL" id="KFQ44989.1"/>
    </source>
</evidence>
<dbReference type="AlphaFoldDB" id="A0A091RS72"/>
<name>A0A091RS72_NESNO</name>